<evidence type="ECO:0000313" key="2">
    <source>
        <dbReference type="EMBL" id="SEQ49406.1"/>
    </source>
</evidence>
<gene>
    <name evidence="2" type="ORF">SAMN05216232_2609</name>
</gene>
<dbReference type="EMBL" id="FOEH01000003">
    <property type="protein sequence ID" value="SEQ49406.1"/>
    <property type="molecule type" value="Genomic_DNA"/>
</dbReference>
<evidence type="ECO:0000256" key="1">
    <source>
        <dbReference type="ARBA" id="ARBA00022729"/>
    </source>
</evidence>
<dbReference type="Gene3D" id="3.30.1450.10">
    <property type="match status" value="1"/>
</dbReference>
<dbReference type="RefSeq" id="WP_092504832.1">
    <property type="nucleotide sequence ID" value="NZ_FOEH01000003.1"/>
</dbReference>
<protein>
    <recommendedName>
        <fullName evidence="4">DUF3862 domain-containing protein</fullName>
    </recommendedName>
</protein>
<proteinExistence type="predicted"/>
<sequence length="107" mass="12526">MNRFKGLFLLTTAITVMLVGCEQPRQNPESLVTIQQYNQLENRAEFEDVIDLLGQPDYINFEENTADEVKFDDEFTRYSWDGVAPNSKIALHFRDGKLYKKEKRGFE</sequence>
<keyword evidence="1" id="KW-0732">Signal</keyword>
<evidence type="ECO:0000313" key="3">
    <source>
        <dbReference type="Proteomes" id="UP000198733"/>
    </source>
</evidence>
<reference evidence="2 3" key="1">
    <citation type="submission" date="2016-10" db="EMBL/GenBank/DDBJ databases">
        <authorList>
            <person name="Varghese N."/>
            <person name="Submissions S."/>
        </authorList>
    </citation>
    <scope>NUCLEOTIDE SEQUENCE [LARGE SCALE GENOMIC DNA]</scope>
    <source>
        <strain evidence="2 3">CGMCC 1.7734</strain>
    </source>
</reference>
<dbReference type="InterPro" id="IPR037873">
    <property type="entry name" value="BamE-like"/>
</dbReference>
<accession>A0A1H9GH70</accession>
<dbReference type="Proteomes" id="UP000198733">
    <property type="component" value="Unassembled WGS sequence"/>
</dbReference>
<keyword evidence="3" id="KW-1185">Reference proteome</keyword>
<organism evidence="2 3">
    <name type="scientific">Virgibacillus subterraneus</name>
    <dbReference type="NCBI Taxonomy" id="621109"/>
    <lineage>
        <taxon>Bacteria</taxon>
        <taxon>Bacillati</taxon>
        <taxon>Bacillota</taxon>
        <taxon>Bacilli</taxon>
        <taxon>Bacillales</taxon>
        <taxon>Bacillaceae</taxon>
        <taxon>Virgibacillus</taxon>
    </lineage>
</organism>
<comment type="caution">
    <text evidence="2">The sequence shown here is derived from an EMBL/GenBank/DDBJ whole genome shotgun (WGS) entry which is preliminary data.</text>
</comment>
<evidence type="ECO:0008006" key="4">
    <source>
        <dbReference type="Google" id="ProtNLM"/>
    </source>
</evidence>
<dbReference type="PROSITE" id="PS51257">
    <property type="entry name" value="PROKAR_LIPOPROTEIN"/>
    <property type="match status" value="1"/>
</dbReference>
<name>A0A1H9GH70_9BACI</name>